<feature type="domain" description="Calpain catalytic" evidence="7">
    <location>
        <begin position="116"/>
        <end position="430"/>
    </location>
</feature>
<accession>A0AAN8I703</accession>
<dbReference type="SUPFAM" id="SSF49758">
    <property type="entry name" value="Calpain large subunit, middle domain (domain III)"/>
    <property type="match status" value="2"/>
</dbReference>
<keyword evidence="9" id="KW-1185">Reference proteome</keyword>
<feature type="active site" evidence="5 6">
    <location>
        <position position="348"/>
    </location>
</feature>
<dbReference type="InterPro" id="IPR036181">
    <property type="entry name" value="MIT_dom_sf"/>
</dbReference>
<dbReference type="AlphaFoldDB" id="A0AAN8I703"/>
<dbReference type="InterPro" id="IPR051297">
    <property type="entry name" value="PalB/RIM13"/>
</dbReference>
<evidence type="ECO:0000256" key="5">
    <source>
        <dbReference type="PIRSR" id="PIRSR622684-1"/>
    </source>
</evidence>
<dbReference type="InterPro" id="IPR001300">
    <property type="entry name" value="Peptidase_C2_calpain_cat"/>
</dbReference>
<dbReference type="PRINTS" id="PR00704">
    <property type="entry name" value="CALPAIN"/>
</dbReference>
<reference evidence="8 9" key="1">
    <citation type="submission" date="2022-12" db="EMBL/GenBank/DDBJ databases">
        <title>Genomic features and morphological characterization of a novel Knufia sp. strain isolated from spacecraft assembly facility.</title>
        <authorList>
            <person name="Teixeira M."/>
            <person name="Chander A.M."/>
            <person name="Stajich J.E."/>
            <person name="Venkateswaran K."/>
        </authorList>
    </citation>
    <scope>NUCLEOTIDE SEQUENCE [LARGE SCALE GENOMIC DNA]</scope>
    <source>
        <strain evidence="8 9">FJI-L2-BK-P2</strain>
    </source>
</reference>
<dbReference type="PANTHER" id="PTHR46143">
    <property type="entry name" value="CALPAIN-7"/>
    <property type="match status" value="1"/>
</dbReference>
<gene>
    <name evidence="8" type="primary">RIM13</name>
    <name evidence="8" type="ORF">OHC33_001903</name>
</gene>
<dbReference type="InterPro" id="IPR036213">
    <property type="entry name" value="Calpain_III_sf"/>
</dbReference>
<feature type="active site" evidence="5 6">
    <location>
        <position position="368"/>
    </location>
</feature>
<keyword evidence="3 6" id="KW-0378">Hydrolase</keyword>
<evidence type="ECO:0000256" key="4">
    <source>
        <dbReference type="ARBA" id="ARBA00022807"/>
    </source>
</evidence>
<sequence>MSTTQRLDLEARAVAAEKKIASDNGSRASLEAAVSAAELYMQALRVTDNPTDRKRLDAKTKELISKAEQLKKVSDSEGQRGKSASRCRIEYPVSSRKLTTRENIILLEGSKLNGALFKPWTAPPSDEEFALQDGQELWTDDFDFSLSETQLKHFDGWERPKNALARVQIERNGQLLSNEATMAQFGAWDLVQDAAPDCSLSGAIIYPYDQQPDRPGLSPNGRYILRFYFNGCWRRVEVDDRLPASKSSRALHVIDRSHPGLIWPAIIEKAYLKVRGGYDFPGSNSGTDLAVLTGWLPQQVFLHDEDVEPLALWEELFPAFTKGEIMCTLGTGKLGRREQKCLGLGAEHDYAVLDMKQTDSTLELLIKNPWADGDVWKGAAKCWPHPGHENDAPQSSIDGEDKVQMKPGTFWMDSNHVFQYFEHLYVNWDPSIFKYREDIHFSWHLPDVIQAGNLFVDHPQFAIKTKRAGEVWILLNRHFRTGDYSVQNHGKNGYISLYLFNKDGGRVFSSENAKIRGPFVDSPNTLLRLQTRAQETYTVVVVSQDLPVGKHNFTLSTFSNSSVEVSGAYQTYRDPQAVKAAWTRSTAGGSSDSSRYLQNPQFTLRVEAETRAALVLRTFSEGSDTKLNTGVHVKVLVASSDGRRITKLRQRDMIAHSGDYKRGSAVIETTLHRGTYTVICSTFDQNQLSKFQIDFYTTLEAPQAFIRALPAEGSGRLSIIAEPALFTSQTSKLIASVSITRVTRALWKTSLLSGSGSHMFKISLEQGQGPYRSCIASSSADEKEYNPIATGLRVEDIDLSTSMSSGQNGGLWLVLEKPGQASTESNDTTVLQVEVLSEERIEIGQWAPLDD</sequence>
<dbReference type="InterPro" id="IPR038765">
    <property type="entry name" value="Papain-like_cys_pep_sf"/>
</dbReference>
<dbReference type="Gene3D" id="1.20.58.80">
    <property type="entry name" value="Phosphotransferase system, lactose/cellobiose-type IIA subunit"/>
    <property type="match status" value="1"/>
</dbReference>
<dbReference type="InterPro" id="IPR022682">
    <property type="entry name" value="Calpain_domain_III"/>
</dbReference>
<dbReference type="Pfam" id="PF01067">
    <property type="entry name" value="Calpain_III"/>
    <property type="match status" value="1"/>
</dbReference>
<dbReference type="GO" id="GO:0004198">
    <property type="term" value="F:calcium-dependent cysteine-type endopeptidase activity"/>
    <property type="evidence" value="ECO:0007669"/>
    <property type="project" value="InterPro"/>
</dbReference>
<name>A0AAN8I703_9EURO</name>
<dbReference type="SMART" id="SM00720">
    <property type="entry name" value="calpain_III"/>
    <property type="match status" value="1"/>
</dbReference>
<dbReference type="Pfam" id="PF00648">
    <property type="entry name" value="Peptidase_C2"/>
    <property type="match status" value="1"/>
</dbReference>
<evidence type="ECO:0000256" key="6">
    <source>
        <dbReference type="PROSITE-ProRule" id="PRU00239"/>
    </source>
</evidence>
<dbReference type="PROSITE" id="PS50203">
    <property type="entry name" value="CALPAIN_CAT"/>
    <property type="match status" value="1"/>
</dbReference>
<evidence type="ECO:0000313" key="8">
    <source>
        <dbReference type="EMBL" id="KAK5957527.1"/>
    </source>
</evidence>
<protein>
    <submittedName>
        <fullName evidence="8">Cysteine protease</fullName>
    </submittedName>
</protein>
<dbReference type="Pfam" id="PF25435">
    <property type="entry name" value="PalB_C"/>
    <property type="match status" value="1"/>
</dbReference>
<organism evidence="8 9">
    <name type="scientific">Knufia fluminis</name>
    <dbReference type="NCBI Taxonomy" id="191047"/>
    <lineage>
        <taxon>Eukaryota</taxon>
        <taxon>Fungi</taxon>
        <taxon>Dikarya</taxon>
        <taxon>Ascomycota</taxon>
        <taxon>Pezizomycotina</taxon>
        <taxon>Eurotiomycetes</taxon>
        <taxon>Chaetothyriomycetidae</taxon>
        <taxon>Chaetothyriales</taxon>
        <taxon>Trichomeriaceae</taxon>
        <taxon>Knufia</taxon>
    </lineage>
</organism>
<dbReference type="GO" id="GO:0006508">
    <property type="term" value="P:proteolysis"/>
    <property type="evidence" value="ECO:0007669"/>
    <property type="project" value="UniProtKB-KW"/>
</dbReference>
<evidence type="ECO:0000256" key="3">
    <source>
        <dbReference type="ARBA" id="ARBA00022801"/>
    </source>
</evidence>
<comment type="similarity">
    <text evidence="1">Belongs to the peptidase C2 family. PalB/RIM13 subfamily.</text>
</comment>
<dbReference type="Proteomes" id="UP001316803">
    <property type="component" value="Unassembled WGS sequence"/>
</dbReference>
<keyword evidence="4 6" id="KW-0788">Thiol protease</keyword>
<evidence type="ECO:0000313" key="9">
    <source>
        <dbReference type="Proteomes" id="UP001316803"/>
    </source>
</evidence>
<comment type="caution">
    <text evidence="8">The sequence shown here is derived from an EMBL/GenBank/DDBJ whole genome shotgun (WGS) entry which is preliminary data.</text>
</comment>
<keyword evidence="2 6" id="KW-0645">Protease</keyword>
<dbReference type="SMART" id="SM00230">
    <property type="entry name" value="CysPc"/>
    <property type="match status" value="1"/>
</dbReference>
<dbReference type="Gene3D" id="3.90.70.10">
    <property type="entry name" value="Cysteine proteinases"/>
    <property type="match status" value="1"/>
</dbReference>
<evidence type="ECO:0000256" key="2">
    <source>
        <dbReference type="ARBA" id="ARBA00022670"/>
    </source>
</evidence>
<dbReference type="SUPFAM" id="SSF54001">
    <property type="entry name" value="Cysteine proteinases"/>
    <property type="match status" value="1"/>
</dbReference>
<dbReference type="Gene3D" id="2.60.120.380">
    <property type="match status" value="1"/>
</dbReference>
<dbReference type="PANTHER" id="PTHR46143:SF1">
    <property type="entry name" value="CALPAIN-7"/>
    <property type="match status" value="1"/>
</dbReference>
<proteinExistence type="inferred from homology"/>
<dbReference type="InterPro" id="IPR022684">
    <property type="entry name" value="Calpain_cysteine_protease"/>
</dbReference>
<evidence type="ECO:0000256" key="1">
    <source>
        <dbReference type="ARBA" id="ARBA00010193"/>
    </source>
</evidence>
<feature type="active site" evidence="6">
    <location>
        <position position="198"/>
    </location>
</feature>
<evidence type="ECO:0000259" key="7">
    <source>
        <dbReference type="PROSITE" id="PS50203"/>
    </source>
</evidence>
<dbReference type="EMBL" id="JAKLMC020000003">
    <property type="protein sequence ID" value="KAK5957527.1"/>
    <property type="molecule type" value="Genomic_DNA"/>
</dbReference>
<dbReference type="InterPro" id="IPR022683">
    <property type="entry name" value="Calpain_III"/>
</dbReference>
<dbReference type="SUPFAM" id="SSF116846">
    <property type="entry name" value="MIT domain"/>
    <property type="match status" value="1"/>
</dbReference>